<dbReference type="PATRIC" id="fig|82380.11.peg.925"/>
<evidence type="ECO:0000313" key="1">
    <source>
        <dbReference type="EMBL" id="KJL30508.1"/>
    </source>
</evidence>
<sequence length="294" mass="32029">MADEERDTFSRVAGRRPVRRHDIEDHVPGPGSIWRARWDDIVQLVLVDTAPDDSNRVRVTPVGIGDEDADETTVVVPAEETELNEPLSIWVTLTADVGAIILDRQVATMKTYRSVDEVAVAAEAGVLRCGYMVANESSPRLAQKKVLEYSIQALTHAACLRGGQGTLQERLKGIALGDLASALGGDTPLAVKLKRGKIALDEPQAEPVAELLGVSAEELLDANPAPPEQLVPIVNDWHRGATLRAVARRRQEPESEVFNHLAQSVLGLAARGERRDEVDWAGRVDTYLQMGMAE</sequence>
<accession>A0A0F0LBJ8</accession>
<comment type="caution">
    <text evidence="1">The sequence shown here is derived from an EMBL/GenBank/DDBJ whole genome shotgun (WGS) entry which is preliminary data.</text>
</comment>
<protein>
    <submittedName>
        <fullName evidence="1">Uncharacterized protein</fullName>
    </submittedName>
</protein>
<reference evidence="1 2" key="1">
    <citation type="submission" date="2015-02" db="EMBL/GenBank/DDBJ databases">
        <title>Draft genome sequences of ten Microbacterium spp. with emphasis on heavy metal contaminated environments.</title>
        <authorList>
            <person name="Corretto E."/>
        </authorList>
    </citation>
    <scope>NUCLEOTIDE SEQUENCE [LARGE SCALE GENOMIC DNA]</scope>
    <source>
        <strain evidence="1 2">BEL4b</strain>
    </source>
</reference>
<evidence type="ECO:0000313" key="2">
    <source>
        <dbReference type="Proteomes" id="UP000033640"/>
    </source>
</evidence>
<dbReference type="Proteomes" id="UP000033640">
    <property type="component" value="Unassembled WGS sequence"/>
</dbReference>
<dbReference type="AlphaFoldDB" id="A0A0F0LBJ8"/>
<name>A0A0F0LBJ8_9MICO</name>
<dbReference type="OrthoDB" id="5049180at2"/>
<organism evidence="1 2">
    <name type="scientific">Microbacterium oxydans</name>
    <dbReference type="NCBI Taxonomy" id="82380"/>
    <lineage>
        <taxon>Bacteria</taxon>
        <taxon>Bacillati</taxon>
        <taxon>Actinomycetota</taxon>
        <taxon>Actinomycetes</taxon>
        <taxon>Micrococcales</taxon>
        <taxon>Microbacteriaceae</taxon>
        <taxon>Microbacterium</taxon>
    </lineage>
</organism>
<dbReference type="EMBL" id="JYIW01000019">
    <property type="protein sequence ID" value="KJL30508.1"/>
    <property type="molecule type" value="Genomic_DNA"/>
</dbReference>
<dbReference type="RefSeq" id="WP_156153112.1">
    <property type="nucleotide sequence ID" value="NZ_JYIW01000019.1"/>
</dbReference>
<gene>
    <name evidence="1" type="ORF">RS83_00894</name>
</gene>
<proteinExistence type="predicted"/>